<gene>
    <name evidence="3" type="ORF">AAT19DRAFT_10944</name>
</gene>
<feature type="region of interest" description="Disordered" evidence="1">
    <location>
        <begin position="76"/>
        <end position="101"/>
    </location>
</feature>
<keyword evidence="2" id="KW-0472">Membrane</keyword>
<sequence length="278" mass="31545">MRTSERGEGWHRLLHAARAGLRLIDSEPPNYSARPAHPASDLTHLLPHTLLLILVDSHSVHSFNRVELPHALCSSPVRIRPPMRSPPPRPFDHHPSSRLSSSPRSLVRLVPVALALLATVFLIFRWATAGDEAKREYYEPVPGEASRKSGRLRRLSPHAPSTPRSGLSALIERACGETEPHVPAWIDHLSSLEENCPDMREEERESVRRWAVRQCGAWCIWDLSTPEQVGWHLESRCFKRFDSREGPHVCDQWWFQRPKVELAEAHQEGRRGSGRGGT</sequence>
<proteinExistence type="predicted"/>
<dbReference type="OrthoDB" id="10370404at2759"/>
<evidence type="ECO:0000313" key="4">
    <source>
        <dbReference type="Proteomes" id="UP000239560"/>
    </source>
</evidence>
<keyword evidence="2" id="KW-0812">Transmembrane</keyword>
<organism evidence="3 4">
    <name type="scientific">Rhodotorula toruloides</name>
    <name type="common">Yeast</name>
    <name type="synonym">Rhodosporidium toruloides</name>
    <dbReference type="NCBI Taxonomy" id="5286"/>
    <lineage>
        <taxon>Eukaryota</taxon>
        <taxon>Fungi</taxon>
        <taxon>Dikarya</taxon>
        <taxon>Basidiomycota</taxon>
        <taxon>Pucciniomycotina</taxon>
        <taxon>Microbotryomycetes</taxon>
        <taxon>Sporidiobolales</taxon>
        <taxon>Sporidiobolaceae</taxon>
        <taxon>Rhodotorula</taxon>
    </lineage>
</organism>
<comment type="caution">
    <text evidence="3">The sequence shown here is derived from an EMBL/GenBank/DDBJ whole genome shotgun (WGS) entry which is preliminary data.</text>
</comment>
<dbReference type="Proteomes" id="UP000239560">
    <property type="component" value="Unassembled WGS sequence"/>
</dbReference>
<name>A0A2S9ZYG6_RHOTO</name>
<evidence type="ECO:0000256" key="2">
    <source>
        <dbReference type="SAM" id="Phobius"/>
    </source>
</evidence>
<feature type="transmembrane region" description="Helical" evidence="2">
    <location>
        <begin position="106"/>
        <end position="127"/>
    </location>
</feature>
<reference evidence="3 4" key="1">
    <citation type="journal article" date="2018" name="Elife">
        <title>Functional genomics of lipid metabolism in the oleaginous yeast Rhodosporidium toruloides.</title>
        <authorList>
            <person name="Coradetti S.T."/>
            <person name="Pinel D."/>
            <person name="Geiselman G."/>
            <person name="Ito M."/>
            <person name="Mondo S."/>
            <person name="Reilly M.C."/>
            <person name="Cheng Y.F."/>
            <person name="Bauer S."/>
            <person name="Grigoriev I."/>
            <person name="Gladden J.M."/>
            <person name="Simmons B.A."/>
            <person name="Brem R."/>
            <person name="Arkin A.P."/>
            <person name="Skerker J.M."/>
        </authorList>
    </citation>
    <scope>NUCLEOTIDE SEQUENCE [LARGE SCALE GENOMIC DNA]</scope>
    <source>
        <strain evidence="3 4">NBRC 0880</strain>
    </source>
</reference>
<accession>A0A2S9ZYG6</accession>
<dbReference type="AlphaFoldDB" id="A0A2S9ZYG6"/>
<keyword evidence="2" id="KW-1133">Transmembrane helix</keyword>
<evidence type="ECO:0000256" key="1">
    <source>
        <dbReference type="SAM" id="MobiDB-lite"/>
    </source>
</evidence>
<feature type="region of interest" description="Disordered" evidence="1">
    <location>
        <begin position="139"/>
        <end position="166"/>
    </location>
</feature>
<dbReference type="EMBL" id="LCTV02000014">
    <property type="protein sequence ID" value="PRQ70787.1"/>
    <property type="molecule type" value="Genomic_DNA"/>
</dbReference>
<evidence type="ECO:0000313" key="3">
    <source>
        <dbReference type="EMBL" id="PRQ70787.1"/>
    </source>
</evidence>
<protein>
    <submittedName>
        <fullName evidence="3">Uncharacterized protein</fullName>
    </submittedName>
</protein>